<dbReference type="Proteomes" id="UP000283701">
    <property type="component" value="Unassembled WGS sequence"/>
</dbReference>
<evidence type="ECO:0000313" key="3">
    <source>
        <dbReference type="Proteomes" id="UP000283701"/>
    </source>
</evidence>
<evidence type="ECO:0000259" key="1">
    <source>
        <dbReference type="PROSITE" id="PS51186"/>
    </source>
</evidence>
<dbReference type="RefSeq" id="WP_118203763.1">
    <property type="nucleotide sequence ID" value="NZ_QRHP01000019.1"/>
</dbReference>
<dbReference type="EMBL" id="QRHP01000019">
    <property type="protein sequence ID" value="RHF82216.1"/>
    <property type="molecule type" value="Genomic_DNA"/>
</dbReference>
<dbReference type="Gene3D" id="3.40.630.30">
    <property type="match status" value="1"/>
</dbReference>
<gene>
    <name evidence="2" type="ORF">DW654_13670</name>
</gene>
<accession>A0A414QN80</accession>
<comment type="caution">
    <text evidence="2">The sequence shown here is derived from an EMBL/GenBank/DDBJ whole genome shotgun (WGS) entry which is preliminary data.</text>
</comment>
<dbReference type="InterPro" id="IPR016181">
    <property type="entry name" value="Acyl_CoA_acyltransferase"/>
</dbReference>
<sequence length="261" mass="29811">MKYKQELSRQLALDYCCNAEDILDNKNHFNVYEQRDGRRRFEEQDDCVLKVIVVNEKLIFTGKKEIVNICKEKYETCSGVWFMDVARFRELDTILKPYGYQLKTAHPFFLPEKSENRQSDGQKSACQDALSGKENRAFEIKKYNHDEIQRFKGNEQFNEAFCFDENSPDMLAVAAISKGKIIGMAGASADSTTFWQIGINTEKEAEGRGIASLLVKILKEDIEKLGKVPYYGTSMSNLVSQRVAANAGFKPAWVELLAERI</sequence>
<proteinExistence type="predicted"/>
<dbReference type="InterPro" id="IPR000182">
    <property type="entry name" value="GNAT_dom"/>
</dbReference>
<feature type="domain" description="N-acetyltransferase" evidence="1">
    <location>
        <begin position="130"/>
        <end position="261"/>
    </location>
</feature>
<organism evidence="2 3">
    <name type="scientific">Roseburia inulinivorans</name>
    <dbReference type="NCBI Taxonomy" id="360807"/>
    <lineage>
        <taxon>Bacteria</taxon>
        <taxon>Bacillati</taxon>
        <taxon>Bacillota</taxon>
        <taxon>Clostridia</taxon>
        <taxon>Lachnospirales</taxon>
        <taxon>Lachnospiraceae</taxon>
        <taxon>Roseburia</taxon>
    </lineage>
</organism>
<reference evidence="2 3" key="1">
    <citation type="submission" date="2018-08" db="EMBL/GenBank/DDBJ databases">
        <title>A genome reference for cultivated species of the human gut microbiota.</title>
        <authorList>
            <person name="Zou Y."/>
            <person name="Xue W."/>
            <person name="Luo G."/>
        </authorList>
    </citation>
    <scope>NUCLEOTIDE SEQUENCE [LARGE SCALE GENOMIC DNA]</scope>
    <source>
        <strain evidence="2 3">AM23-23AC</strain>
    </source>
</reference>
<dbReference type="PROSITE" id="PS51186">
    <property type="entry name" value="GNAT"/>
    <property type="match status" value="1"/>
</dbReference>
<dbReference type="GO" id="GO:0016747">
    <property type="term" value="F:acyltransferase activity, transferring groups other than amino-acyl groups"/>
    <property type="evidence" value="ECO:0007669"/>
    <property type="project" value="InterPro"/>
</dbReference>
<name>A0A414QN80_9FIRM</name>
<dbReference type="AlphaFoldDB" id="A0A414QN80"/>
<evidence type="ECO:0000313" key="2">
    <source>
        <dbReference type="EMBL" id="RHF82216.1"/>
    </source>
</evidence>
<protein>
    <submittedName>
        <fullName evidence="2">GNAT family N-acetyltransferase</fullName>
    </submittedName>
</protein>
<dbReference type="Pfam" id="PF00583">
    <property type="entry name" value="Acetyltransf_1"/>
    <property type="match status" value="1"/>
</dbReference>
<keyword evidence="2" id="KW-0808">Transferase</keyword>
<dbReference type="SUPFAM" id="SSF55729">
    <property type="entry name" value="Acyl-CoA N-acyltransferases (Nat)"/>
    <property type="match status" value="1"/>
</dbReference>